<evidence type="ECO:0000259" key="1">
    <source>
        <dbReference type="Pfam" id="PF01850"/>
    </source>
</evidence>
<accession>A0ABU9EK37</accession>
<evidence type="ECO:0000313" key="2">
    <source>
        <dbReference type="EMBL" id="MEK9512272.1"/>
    </source>
</evidence>
<sequence length="152" mass="17568">MVSTEQTKRYLDTNILVYSIDLSRENRPKHRAALEILRPGRLEILCLSSQVVAEFYSVVTGSKSVAHPLTPQETISRIERFMQMPNIEFLSMSDEVFQQWLELLKIHPVSGARVFDLMHLAIMQCHQVESIYTFNADDFNWQTEIKVIIPSA</sequence>
<evidence type="ECO:0000313" key="3">
    <source>
        <dbReference type="Proteomes" id="UP001387447"/>
    </source>
</evidence>
<dbReference type="SUPFAM" id="SSF88723">
    <property type="entry name" value="PIN domain-like"/>
    <property type="match status" value="1"/>
</dbReference>
<dbReference type="InterPro" id="IPR029060">
    <property type="entry name" value="PIN-like_dom_sf"/>
</dbReference>
<dbReference type="InterPro" id="IPR002716">
    <property type="entry name" value="PIN_dom"/>
</dbReference>
<dbReference type="Pfam" id="PF01850">
    <property type="entry name" value="PIN"/>
    <property type="match status" value="1"/>
</dbReference>
<dbReference type="RefSeq" id="WP_052741578.1">
    <property type="nucleotide sequence ID" value="NZ_JBBWYZ010000009.1"/>
</dbReference>
<organism evidence="2 3">
    <name type="scientific">Limnospira fusiformis PMC 851.14</name>
    <dbReference type="NCBI Taxonomy" id="2219512"/>
    <lineage>
        <taxon>Bacteria</taxon>
        <taxon>Bacillati</taxon>
        <taxon>Cyanobacteriota</taxon>
        <taxon>Cyanophyceae</taxon>
        <taxon>Oscillatoriophycideae</taxon>
        <taxon>Oscillatoriales</taxon>
        <taxon>Sirenicapillariaceae</taxon>
        <taxon>Limnospira</taxon>
    </lineage>
</organism>
<feature type="domain" description="PIN" evidence="1">
    <location>
        <begin position="10"/>
        <end position="137"/>
    </location>
</feature>
<comment type="caution">
    <text evidence="2">The sequence shown here is derived from an EMBL/GenBank/DDBJ whole genome shotgun (WGS) entry which is preliminary data.</text>
</comment>
<reference evidence="2 3" key="1">
    <citation type="journal article" date="2024" name="Front. Microbiol.">
        <title>Transcriptomic insights into the dominance of two phototrophs throughout the water column of a tropical hypersaline-alkaline crater lake (Dziani Dzaha, Mayotte).</title>
        <authorList>
            <person name="Duperron S."/>
            <person name="Halary S."/>
            <person name="Bouly J.-P."/>
            <person name="Roussel T."/>
            <person name="Hugoni M."/>
            <person name="Bruto M."/>
            <person name="Oger P."/>
            <person name="Duval C."/>
            <person name="Woo A."/>
            <person name="Jezequiel D."/>
            <person name="Ader M."/>
            <person name="Leboulanger C."/>
            <person name="Agogue H."/>
            <person name="Grossi V."/>
            <person name="Trousselier M."/>
            <person name="Bernard C."/>
        </authorList>
    </citation>
    <scope>NUCLEOTIDE SEQUENCE [LARGE SCALE GENOMIC DNA]</scope>
    <source>
        <strain evidence="2 3">PMC 851.14</strain>
    </source>
</reference>
<dbReference type="Proteomes" id="UP001387447">
    <property type="component" value="Unassembled WGS sequence"/>
</dbReference>
<dbReference type="Gene3D" id="3.40.50.1010">
    <property type="entry name" value="5'-nuclease"/>
    <property type="match status" value="1"/>
</dbReference>
<protein>
    <submittedName>
        <fullName evidence="2">PIN domain-containing protein</fullName>
    </submittedName>
</protein>
<dbReference type="EMBL" id="JBBWYZ010000009">
    <property type="protein sequence ID" value="MEK9512272.1"/>
    <property type="molecule type" value="Genomic_DNA"/>
</dbReference>
<name>A0ABU9EK37_LIMFS</name>
<proteinExistence type="predicted"/>
<gene>
    <name evidence="2" type="ORF">AAEJ74_11410</name>
</gene>
<keyword evidence="3" id="KW-1185">Reference proteome</keyword>